<protein>
    <submittedName>
        <fullName evidence="2">SRC kinase signaling inhibitor 1</fullName>
    </submittedName>
</protein>
<dbReference type="OrthoDB" id="6022652at2759"/>
<comment type="caution">
    <text evidence="2">The sequence shown here is derived from an EMBL/GenBank/DDBJ whole genome shotgun (WGS) entry which is preliminary data.</text>
</comment>
<dbReference type="EMBL" id="SRLO01001434">
    <property type="protein sequence ID" value="TNN37843.1"/>
    <property type="molecule type" value="Genomic_DNA"/>
</dbReference>
<dbReference type="PANTHER" id="PTHR22741:SF5">
    <property type="entry name" value="SRC KINASE SIGNALING INHIBITOR 1"/>
    <property type="match status" value="1"/>
</dbReference>
<keyword evidence="3" id="KW-1185">Reference proteome</keyword>
<dbReference type="Gene3D" id="1.20.58.1540">
    <property type="entry name" value="Actin interacting protein 3, C-terminal domain"/>
    <property type="match status" value="1"/>
</dbReference>
<evidence type="ECO:0000313" key="2">
    <source>
        <dbReference type="EMBL" id="TNN37843.1"/>
    </source>
</evidence>
<dbReference type="AlphaFoldDB" id="A0A4Z2FAP6"/>
<feature type="compositionally biased region" description="Basic residues" evidence="1">
    <location>
        <begin position="1"/>
        <end position="13"/>
    </location>
</feature>
<reference evidence="2 3" key="1">
    <citation type="submission" date="2019-03" db="EMBL/GenBank/DDBJ databases">
        <title>First draft genome of Liparis tanakae, snailfish: a comprehensive survey of snailfish specific genes.</title>
        <authorList>
            <person name="Kim W."/>
            <person name="Song I."/>
            <person name="Jeong J.-H."/>
            <person name="Kim D."/>
            <person name="Kim S."/>
            <person name="Ryu S."/>
            <person name="Song J.Y."/>
            <person name="Lee S.K."/>
        </authorList>
    </citation>
    <scope>NUCLEOTIDE SEQUENCE [LARGE SCALE GENOMIC DNA]</scope>
    <source>
        <tissue evidence="2">Muscle</tissue>
    </source>
</reference>
<evidence type="ECO:0000313" key="3">
    <source>
        <dbReference type="Proteomes" id="UP000314294"/>
    </source>
</evidence>
<dbReference type="GO" id="GO:0015629">
    <property type="term" value="C:actin cytoskeleton"/>
    <property type="evidence" value="ECO:0007669"/>
    <property type="project" value="TreeGrafter"/>
</dbReference>
<feature type="region of interest" description="Disordered" evidence="1">
    <location>
        <begin position="1"/>
        <end position="30"/>
    </location>
</feature>
<gene>
    <name evidence="2" type="primary">SRCIN1_1</name>
    <name evidence="2" type="ORF">EYF80_051996</name>
</gene>
<dbReference type="PANTHER" id="PTHR22741">
    <property type="entry name" value="P140CAP/SNIP-RELATED"/>
    <property type="match status" value="1"/>
</dbReference>
<accession>A0A4Z2FAP6</accession>
<proteinExistence type="predicted"/>
<dbReference type="GO" id="GO:0061001">
    <property type="term" value="P:regulation of dendritic spine morphogenesis"/>
    <property type="evidence" value="ECO:0007669"/>
    <property type="project" value="TreeGrafter"/>
</dbReference>
<organism evidence="2 3">
    <name type="scientific">Liparis tanakae</name>
    <name type="common">Tanaka's snailfish</name>
    <dbReference type="NCBI Taxonomy" id="230148"/>
    <lineage>
        <taxon>Eukaryota</taxon>
        <taxon>Metazoa</taxon>
        <taxon>Chordata</taxon>
        <taxon>Craniata</taxon>
        <taxon>Vertebrata</taxon>
        <taxon>Euteleostomi</taxon>
        <taxon>Actinopterygii</taxon>
        <taxon>Neopterygii</taxon>
        <taxon>Teleostei</taxon>
        <taxon>Neoteleostei</taxon>
        <taxon>Acanthomorphata</taxon>
        <taxon>Eupercaria</taxon>
        <taxon>Perciformes</taxon>
        <taxon>Cottioidei</taxon>
        <taxon>Cottales</taxon>
        <taxon>Liparidae</taxon>
        <taxon>Liparis</taxon>
    </lineage>
</organism>
<dbReference type="Proteomes" id="UP000314294">
    <property type="component" value="Unassembled WGS sequence"/>
</dbReference>
<sequence>MRKLRISGLKKKKPGDAAFPPADWPSSSSEEYDLEKSVEEIQKESTVNHKLVTVQELEEKSTLLRKLGETLTELKNQFPGLQSKMRVVLRVEVEAVKFLKEEPHRLDALLKRCKAVTDALATIRKYEPALTRRQLFKDAECRIPKNFSIIF</sequence>
<evidence type="ECO:0000256" key="1">
    <source>
        <dbReference type="SAM" id="MobiDB-lite"/>
    </source>
</evidence>
<name>A0A4Z2FAP6_9TELE</name>
<dbReference type="InterPro" id="IPR051825">
    <property type="entry name" value="SRCIN1"/>
</dbReference>
<dbReference type="GO" id="GO:0005737">
    <property type="term" value="C:cytoplasm"/>
    <property type="evidence" value="ECO:0007669"/>
    <property type="project" value="TreeGrafter"/>
</dbReference>
<dbReference type="GO" id="GO:0014069">
    <property type="term" value="C:postsynaptic density"/>
    <property type="evidence" value="ECO:0007669"/>
    <property type="project" value="TreeGrafter"/>
</dbReference>